<evidence type="ECO:0000256" key="12">
    <source>
        <dbReference type="ARBA" id="ARBA00023236"/>
    </source>
</evidence>
<evidence type="ECO:0000256" key="3">
    <source>
        <dbReference type="ARBA" id="ARBA00022491"/>
    </source>
</evidence>
<evidence type="ECO:0000313" key="18">
    <source>
        <dbReference type="Proteomes" id="UP000076268"/>
    </source>
</evidence>
<dbReference type="GO" id="GO:0006281">
    <property type="term" value="P:DNA repair"/>
    <property type="evidence" value="ECO:0007669"/>
    <property type="project" value="UniProtKB-UniRule"/>
</dbReference>
<dbReference type="Pfam" id="PF00717">
    <property type="entry name" value="Peptidase_S24"/>
    <property type="match status" value="1"/>
</dbReference>
<comment type="caution">
    <text evidence="17">The sequence shown here is derived from an EMBL/GenBank/DDBJ whole genome shotgun (WGS) entry which is preliminary data.</text>
</comment>
<organism evidence="17 18">
    <name type="scientific">Anaerosporomusa subterranea</name>
    <dbReference type="NCBI Taxonomy" id="1794912"/>
    <lineage>
        <taxon>Bacteria</taxon>
        <taxon>Bacillati</taxon>
        <taxon>Bacillota</taxon>
        <taxon>Negativicutes</taxon>
        <taxon>Acetonemataceae</taxon>
        <taxon>Anaerosporomusa</taxon>
    </lineage>
</organism>
<feature type="active site" description="For autocatalytic cleavage activity" evidence="13">
    <location>
        <position position="129"/>
    </location>
</feature>
<sequence>MYMPESLSDKQEKILAYIKQNVRAKGYPPSVREIGKAVGLSSSSTVHAHLAKIEALGFIRRDPTKPRAIEIMDESSWRQRNMIPVPHIGRVTAGQPILAVENVEETFPLPAELIGRDDNVFMLDVRGDSMINAGILDGDYILVRETSTANNGDIIVALLDEEEATVKRFYKEGGRYRLQPENDTMAPIYADKVDVVGKVVGLFRRM</sequence>
<evidence type="ECO:0000313" key="17">
    <source>
        <dbReference type="EMBL" id="KYZ76724.1"/>
    </source>
</evidence>
<feature type="active site" description="For autocatalytic cleavage activity" evidence="13">
    <location>
        <position position="167"/>
    </location>
</feature>
<dbReference type="FunFam" id="2.10.109.10:FF:000001">
    <property type="entry name" value="LexA repressor"/>
    <property type="match status" value="1"/>
</dbReference>
<evidence type="ECO:0000256" key="8">
    <source>
        <dbReference type="ARBA" id="ARBA00023015"/>
    </source>
</evidence>
<reference evidence="17 18" key="1">
    <citation type="submission" date="2016-02" db="EMBL/GenBank/DDBJ databases">
        <title>Anaerosporomusa subterraneum gen. nov., sp. nov., a spore-forming obligate anaerobe isolated from saprolite.</title>
        <authorList>
            <person name="Choi J.K."/>
            <person name="Shah M."/>
            <person name="Yee N."/>
        </authorList>
    </citation>
    <scope>NUCLEOTIDE SEQUENCE [LARGE SCALE GENOMIC DNA]</scope>
    <source>
        <strain evidence="17 18">RU4</strain>
    </source>
</reference>
<dbReference type="GO" id="GO:0006260">
    <property type="term" value="P:DNA replication"/>
    <property type="evidence" value="ECO:0007669"/>
    <property type="project" value="UniProtKB-UniRule"/>
</dbReference>
<dbReference type="GO" id="GO:0004252">
    <property type="term" value="F:serine-type endopeptidase activity"/>
    <property type="evidence" value="ECO:0007669"/>
    <property type="project" value="UniProtKB-UniRule"/>
</dbReference>
<dbReference type="PRINTS" id="PR00726">
    <property type="entry name" value="LEXASERPTASE"/>
</dbReference>
<dbReference type="RefSeq" id="WP_066242679.1">
    <property type="nucleotide sequence ID" value="NZ_LSGP01000017.1"/>
</dbReference>
<dbReference type="STRING" id="1794912.AXX12_09950"/>
<dbReference type="PANTHER" id="PTHR33516:SF2">
    <property type="entry name" value="LEXA REPRESSOR-RELATED"/>
    <property type="match status" value="1"/>
</dbReference>
<dbReference type="InterPro" id="IPR039418">
    <property type="entry name" value="LexA-like"/>
</dbReference>
<keyword evidence="18" id="KW-1185">Reference proteome</keyword>
<dbReference type="GO" id="GO:0006508">
    <property type="term" value="P:proteolysis"/>
    <property type="evidence" value="ECO:0007669"/>
    <property type="project" value="InterPro"/>
</dbReference>
<name>A0A154BRU0_ANASB</name>
<feature type="DNA-binding region" description="H-T-H motif" evidence="13">
    <location>
        <begin position="31"/>
        <end position="51"/>
    </location>
</feature>
<dbReference type="SUPFAM" id="SSF51306">
    <property type="entry name" value="LexA/Signal peptidase"/>
    <property type="match status" value="1"/>
</dbReference>
<comment type="subunit">
    <text evidence="2 13">Homodimer.</text>
</comment>
<dbReference type="EMBL" id="LSGP01000017">
    <property type="protein sequence ID" value="KYZ76724.1"/>
    <property type="molecule type" value="Genomic_DNA"/>
</dbReference>
<evidence type="ECO:0000256" key="7">
    <source>
        <dbReference type="ARBA" id="ARBA00022813"/>
    </source>
</evidence>
<evidence type="ECO:0000259" key="16">
    <source>
        <dbReference type="Pfam" id="PF01726"/>
    </source>
</evidence>
<proteinExistence type="inferred from homology"/>
<dbReference type="FunFam" id="1.10.10.10:FF:000009">
    <property type="entry name" value="LexA repressor"/>
    <property type="match status" value="1"/>
</dbReference>
<keyword evidence="10 13" id="KW-0804">Transcription</keyword>
<evidence type="ECO:0000256" key="14">
    <source>
        <dbReference type="RuleBase" id="RU003991"/>
    </source>
</evidence>
<keyword evidence="7 13" id="KW-0068">Autocatalytic cleavage</keyword>
<dbReference type="InterPro" id="IPR050077">
    <property type="entry name" value="LexA_repressor"/>
</dbReference>
<protein>
    <recommendedName>
        <fullName evidence="13">LexA repressor</fullName>
        <ecNumber evidence="13">3.4.21.88</ecNumber>
    </recommendedName>
</protein>
<dbReference type="OrthoDB" id="9802364at2"/>
<dbReference type="InterPro" id="IPR006197">
    <property type="entry name" value="Peptidase_S24_LexA"/>
</dbReference>
<dbReference type="InterPro" id="IPR036388">
    <property type="entry name" value="WH-like_DNA-bd_sf"/>
</dbReference>
<dbReference type="Pfam" id="PF01726">
    <property type="entry name" value="LexA_DNA_bind"/>
    <property type="match status" value="1"/>
</dbReference>
<dbReference type="NCBIfam" id="TIGR00498">
    <property type="entry name" value="lexA"/>
    <property type="match status" value="1"/>
</dbReference>
<dbReference type="GO" id="GO:0009432">
    <property type="term" value="P:SOS response"/>
    <property type="evidence" value="ECO:0007669"/>
    <property type="project" value="UniProtKB-UniRule"/>
</dbReference>
<dbReference type="InterPro" id="IPR036286">
    <property type="entry name" value="LexA/Signal_pep-like_sf"/>
</dbReference>
<dbReference type="HAMAP" id="MF_00015">
    <property type="entry name" value="LexA"/>
    <property type="match status" value="1"/>
</dbReference>
<keyword evidence="6 13" id="KW-0378">Hydrolase</keyword>
<dbReference type="EC" id="3.4.21.88" evidence="13"/>
<gene>
    <name evidence="13" type="primary">lexA</name>
    <name evidence="17" type="ORF">AXX12_09950</name>
</gene>
<feature type="site" description="Cleavage; by autolysis" evidence="13">
    <location>
        <begin position="93"/>
        <end position="94"/>
    </location>
</feature>
<dbReference type="InterPro" id="IPR015927">
    <property type="entry name" value="Peptidase_S24_S26A/B/C"/>
</dbReference>
<keyword evidence="5 13" id="KW-0227">DNA damage</keyword>
<dbReference type="InterPro" id="IPR006200">
    <property type="entry name" value="LexA"/>
</dbReference>
<feature type="domain" description="LexA repressor DNA-binding" evidence="16">
    <location>
        <begin position="5"/>
        <end position="68"/>
    </location>
</feature>
<evidence type="ECO:0000256" key="10">
    <source>
        <dbReference type="ARBA" id="ARBA00023163"/>
    </source>
</evidence>
<keyword evidence="8 13" id="KW-0805">Transcription regulation</keyword>
<dbReference type="Gene3D" id="1.10.10.10">
    <property type="entry name" value="Winged helix-like DNA-binding domain superfamily/Winged helix DNA-binding domain"/>
    <property type="match status" value="1"/>
</dbReference>
<dbReference type="AlphaFoldDB" id="A0A154BRU0"/>
<accession>A0A154BRU0</accession>
<evidence type="ECO:0000256" key="13">
    <source>
        <dbReference type="HAMAP-Rule" id="MF_00015"/>
    </source>
</evidence>
<dbReference type="Gene3D" id="2.10.109.10">
    <property type="entry name" value="Umud Fragment, subunit A"/>
    <property type="match status" value="1"/>
</dbReference>
<dbReference type="GO" id="GO:0045892">
    <property type="term" value="P:negative regulation of DNA-templated transcription"/>
    <property type="evidence" value="ECO:0007669"/>
    <property type="project" value="UniProtKB-UniRule"/>
</dbReference>
<evidence type="ECO:0000256" key="2">
    <source>
        <dbReference type="ARBA" id="ARBA00011738"/>
    </source>
</evidence>
<evidence type="ECO:0000259" key="15">
    <source>
        <dbReference type="Pfam" id="PF00717"/>
    </source>
</evidence>
<evidence type="ECO:0000256" key="5">
    <source>
        <dbReference type="ARBA" id="ARBA00022763"/>
    </source>
</evidence>
<comment type="similarity">
    <text evidence="1 13 14">Belongs to the peptidase S24 family.</text>
</comment>
<comment type="function">
    <text evidence="13">Represses a number of genes involved in the response to DNA damage (SOS response), including recA and lexA. In the presence of single-stranded DNA, RecA interacts with LexA causing an autocatalytic cleavage which disrupts the DNA-binding part of LexA, leading to derepression of the SOS regulon and eventually DNA repair.</text>
</comment>
<comment type="catalytic activity">
    <reaction evidence="13">
        <text>Hydrolysis of Ala-|-Gly bond in repressor LexA.</text>
        <dbReference type="EC" id="3.4.21.88"/>
    </reaction>
</comment>
<keyword evidence="4 13" id="KW-0235">DNA replication</keyword>
<keyword evidence="3 13" id="KW-0678">Repressor</keyword>
<evidence type="ECO:0000256" key="9">
    <source>
        <dbReference type="ARBA" id="ARBA00023125"/>
    </source>
</evidence>
<keyword evidence="12 13" id="KW-0742">SOS response</keyword>
<dbReference type="GO" id="GO:0003677">
    <property type="term" value="F:DNA binding"/>
    <property type="evidence" value="ECO:0007669"/>
    <property type="project" value="UniProtKB-UniRule"/>
</dbReference>
<evidence type="ECO:0000256" key="6">
    <source>
        <dbReference type="ARBA" id="ARBA00022801"/>
    </source>
</evidence>
<dbReference type="PANTHER" id="PTHR33516">
    <property type="entry name" value="LEXA REPRESSOR"/>
    <property type="match status" value="1"/>
</dbReference>
<evidence type="ECO:0000256" key="1">
    <source>
        <dbReference type="ARBA" id="ARBA00007484"/>
    </source>
</evidence>
<dbReference type="InterPro" id="IPR036390">
    <property type="entry name" value="WH_DNA-bd_sf"/>
</dbReference>
<keyword evidence="11 13" id="KW-0234">DNA repair</keyword>
<evidence type="ECO:0000256" key="4">
    <source>
        <dbReference type="ARBA" id="ARBA00022705"/>
    </source>
</evidence>
<dbReference type="InterPro" id="IPR006199">
    <property type="entry name" value="LexA_DNA-bd_dom"/>
</dbReference>
<dbReference type="Proteomes" id="UP000076268">
    <property type="component" value="Unassembled WGS sequence"/>
</dbReference>
<feature type="domain" description="Peptidase S24/S26A/S26B/S26C" evidence="15">
    <location>
        <begin position="86"/>
        <end position="200"/>
    </location>
</feature>
<keyword evidence="9 13" id="KW-0238">DNA-binding</keyword>
<evidence type="ECO:0000256" key="11">
    <source>
        <dbReference type="ARBA" id="ARBA00023204"/>
    </source>
</evidence>
<dbReference type="SUPFAM" id="SSF46785">
    <property type="entry name" value="Winged helix' DNA-binding domain"/>
    <property type="match status" value="1"/>
</dbReference>
<dbReference type="CDD" id="cd06529">
    <property type="entry name" value="S24_LexA-like"/>
    <property type="match status" value="1"/>
</dbReference>